<accession>A0A1F7FFV2</accession>
<reference evidence="1 2" key="1">
    <citation type="journal article" date="2016" name="Nat. Commun.">
        <title>Thousands of microbial genomes shed light on interconnected biogeochemical processes in an aquifer system.</title>
        <authorList>
            <person name="Anantharaman K."/>
            <person name="Brown C.T."/>
            <person name="Hug L.A."/>
            <person name="Sharon I."/>
            <person name="Castelle C.J."/>
            <person name="Probst A.J."/>
            <person name="Thomas B.C."/>
            <person name="Singh A."/>
            <person name="Wilkins M.J."/>
            <person name="Karaoz U."/>
            <person name="Brodie E.L."/>
            <person name="Williams K.H."/>
            <person name="Hubbard S.S."/>
            <person name="Banfield J.F."/>
        </authorList>
    </citation>
    <scope>NUCLEOTIDE SEQUENCE [LARGE SCALE GENOMIC DNA]</scope>
</reference>
<gene>
    <name evidence="1" type="ORF">A2519_11730</name>
</gene>
<name>A0A1F7FFV2_UNCRA</name>
<dbReference type="EMBL" id="MFYX01000054">
    <property type="protein sequence ID" value="OGK05574.1"/>
    <property type="molecule type" value="Genomic_DNA"/>
</dbReference>
<organism evidence="1 2">
    <name type="scientific">Candidatus Raymondbacteria bacterium RIFOXYD12_FULL_49_13</name>
    <dbReference type="NCBI Taxonomy" id="1817890"/>
    <lineage>
        <taxon>Bacteria</taxon>
        <taxon>Raymondiibacteriota</taxon>
    </lineage>
</organism>
<evidence type="ECO:0000313" key="2">
    <source>
        <dbReference type="Proteomes" id="UP000179243"/>
    </source>
</evidence>
<dbReference type="AlphaFoldDB" id="A0A1F7FFV2"/>
<proteinExistence type="predicted"/>
<evidence type="ECO:0000313" key="1">
    <source>
        <dbReference type="EMBL" id="OGK05574.1"/>
    </source>
</evidence>
<sequence>MTEKQNWYPIDKLLMFESMVLESINNTLEQYALFMEAKEKPHMLDDSIIDRGVRVYQDQMEETTWHERQIARWRQQGLNEWQRVQVDKFEADNNRFRDESKKVLELLEELRKGTINRIIGMSDEELGLNVLLGKIKPPFGGK</sequence>
<dbReference type="Proteomes" id="UP000179243">
    <property type="component" value="Unassembled WGS sequence"/>
</dbReference>
<protein>
    <submittedName>
        <fullName evidence="1">Uncharacterized protein</fullName>
    </submittedName>
</protein>
<comment type="caution">
    <text evidence="1">The sequence shown here is derived from an EMBL/GenBank/DDBJ whole genome shotgun (WGS) entry which is preliminary data.</text>
</comment>